<dbReference type="OrthoDB" id="10035668at2759"/>
<dbReference type="AlphaFoldDB" id="A0A4Y2FCF8"/>
<reference evidence="2 3" key="1">
    <citation type="journal article" date="2019" name="Sci. Rep.">
        <title>Orb-weaving spider Araneus ventricosus genome elucidates the spidroin gene catalogue.</title>
        <authorList>
            <person name="Kono N."/>
            <person name="Nakamura H."/>
            <person name="Ohtoshi R."/>
            <person name="Moran D.A.P."/>
            <person name="Shinohara A."/>
            <person name="Yoshida Y."/>
            <person name="Fujiwara M."/>
            <person name="Mori M."/>
            <person name="Tomita M."/>
            <person name="Arakawa K."/>
        </authorList>
    </citation>
    <scope>NUCLEOTIDE SEQUENCE [LARGE SCALE GENOMIC DNA]</scope>
</reference>
<keyword evidence="1" id="KW-0812">Transmembrane</keyword>
<evidence type="ECO:0000313" key="3">
    <source>
        <dbReference type="Proteomes" id="UP000499080"/>
    </source>
</evidence>
<gene>
    <name evidence="2" type="ORF">AVEN_43633_1</name>
</gene>
<organism evidence="2 3">
    <name type="scientific">Araneus ventricosus</name>
    <name type="common">Orbweaver spider</name>
    <name type="synonym">Epeira ventricosa</name>
    <dbReference type="NCBI Taxonomy" id="182803"/>
    <lineage>
        <taxon>Eukaryota</taxon>
        <taxon>Metazoa</taxon>
        <taxon>Ecdysozoa</taxon>
        <taxon>Arthropoda</taxon>
        <taxon>Chelicerata</taxon>
        <taxon>Arachnida</taxon>
        <taxon>Araneae</taxon>
        <taxon>Araneomorphae</taxon>
        <taxon>Entelegynae</taxon>
        <taxon>Araneoidea</taxon>
        <taxon>Araneidae</taxon>
        <taxon>Araneus</taxon>
    </lineage>
</organism>
<evidence type="ECO:0000313" key="2">
    <source>
        <dbReference type="EMBL" id="GBM39230.1"/>
    </source>
</evidence>
<keyword evidence="3" id="KW-1185">Reference proteome</keyword>
<keyword evidence="1" id="KW-0472">Membrane</keyword>
<evidence type="ECO:0000256" key="1">
    <source>
        <dbReference type="SAM" id="Phobius"/>
    </source>
</evidence>
<feature type="transmembrane region" description="Helical" evidence="1">
    <location>
        <begin position="82"/>
        <end position="104"/>
    </location>
</feature>
<dbReference type="EMBL" id="BGPR01000890">
    <property type="protein sequence ID" value="GBM39230.1"/>
    <property type="molecule type" value="Genomic_DNA"/>
</dbReference>
<protein>
    <submittedName>
        <fullName evidence="2">Uncharacterized protein</fullName>
    </submittedName>
</protein>
<keyword evidence="1" id="KW-1133">Transmembrane helix</keyword>
<proteinExistence type="predicted"/>
<accession>A0A4Y2FCF8</accession>
<name>A0A4Y2FCF8_ARAVE</name>
<comment type="caution">
    <text evidence="2">The sequence shown here is derived from an EMBL/GenBank/DDBJ whole genome shotgun (WGS) entry which is preliminary data.</text>
</comment>
<sequence length="106" mass="11905">MHRHNLSAKKPSILERSRIVATSNPFIIYEFYDLLEKELSFLSLEDKPSHVYNLDETSKTKAVGEKGTKLVRATATSGIEAVTVMACVNAIMLFTMIMILYILAKP</sequence>
<dbReference type="Proteomes" id="UP000499080">
    <property type="component" value="Unassembled WGS sequence"/>
</dbReference>